<protein>
    <submittedName>
        <fullName evidence="3">SgcJ/EcaC family oxidoreductase</fullName>
    </submittedName>
</protein>
<evidence type="ECO:0000313" key="3">
    <source>
        <dbReference type="EMBL" id="MDT0353698.1"/>
    </source>
</evidence>
<dbReference type="Pfam" id="PF14534">
    <property type="entry name" value="DUF4440"/>
    <property type="match status" value="1"/>
</dbReference>
<dbReference type="InterPro" id="IPR027843">
    <property type="entry name" value="DUF4440"/>
</dbReference>
<dbReference type="NCBIfam" id="TIGR02246">
    <property type="entry name" value="SgcJ/EcaC family oxidoreductase"/>
    <property type="match status" value="1"/>
</dbReference>
<evidence type="ECO:0000313" key="4">
    <source>
        <dbReference type="Proteomes" id="UP001183202"/>
    </source>
</evidence>
<organism evidence="3 4">
    <name type="scientific">Pseudonocardia charpentierae</name>
    <dbReference type="NCBI Taxonomy" id="3075545"/>
    <lineage>
        <taxon>Bacteria</taxon>
        <taxon>Bacillati</taxon>
        <taxon>Actinomycetota</taxon>
        <taxon>Actinomycetes</taxon>
        <taxon>Pseudonocardiales</taxon>
        <taxon>Pseudonocardiaceae</taxon>
        <taxon>Pseudonocardia</taxon>
    </lineage>
</organism>
<dbReference type="Proteomes" id="UP001183202">
    <property type="component" value="Unassembled WGS sequence"/>
</dbReference>
<feature type="region of interest" description="Disordered" evidence="1">
    <location>
        <begin position="105"/>
        <end position="125"/>
    </location>
</feature>
<dbReference type="EMBL" id="JAVREJ010000041">
    <property type="protein sequence ID" value="MDT0353698.1"/>
    <property type="molecule type" value="Genomic_DNA"/>
</dbReference>
<dbReference type="InterPro" id="IPR032710">
    <property type="entry name" value="NTF2-like_dom_sf"/>
</dbReference>
<sequence>MPVQDPRQLHQAWEKAYHDGDVGALVEFYEPDGTVFPQPGSPVTGHAAIREALVPFVALRGQMQLRTSAVIENGDLALVYGDWSLTGGTDPDGNSVNMEGRSTEIMRRQSDGSWRDVIDDPYSQA</sequence>
<proteinExistence type="predicted"/>
<reference evidence="4" key="1">
    <citation type="submission" date="2023-07" db="EMBL/GenBank/DDBJ databases">
        <title>30 novel species of actinomycetes from the DSMZ collection.</title>
        <authorList>
            <person name="Nouioui I."/>
        </authorList>
    </citation>
    <scope>NUCLEOTIDE SEQUENCE [LARGE SCALE GENOMIC DNA]</scope>
    <source>
        <strain evidence="4">DSM 45834</strain>
    </source>
</reference>
<comment type="caution">
    <text evidence="3">The sequence shown here is derived from an EMBL/GenBank/DDBJ whole genome shotgun (WGS) entry which is preliminary data.</text>
</comment>
<dbReference type="InterPro" id="IPR011944">
    <property type="entry name" value="Steroid_delta5-4_isomerase"/>
</dbReference>
<accession>A0ABU2NJU4</accession>
<name>A0ABU2NJU4_9PSEU</name>
<feature type="compositionally biased region" description="Basic and acidic residues" evidence="1">
    <location>
        <begin position="105"/>
        <end position="118"/>
    </location>
</feature>
<keyword evidence="4" id="KW-1185">Reference proteome</keyword>
<dbReference type="Gene3D" id="3.10.450.50">
    <property type="match status" value="1"/>
</dbReference>
<gene>
    <name evidence="3" type="ORF">RM445_29830</name>
</gene>
<evidence type="ECO:0000256" key="1">
    <source>
        <dbReference type="SAM" id="MobiDB-lite"/>
    </source>
</evidence>
<feature type="domain" description="DUF4440" evidence="2">
    <location>
        <begin position="7"/>
        <end position="115"/>
    </location>
</feature>
<dbReference type="RefSeq" id="WP_311560208.1">
    <property type="nucleotide sequence ID" value="NZ_JAVREJ010000041.1"/>
</dbReference>
<dbReference type="SUPFAM" id="SSF54427">
    <property type="entry name" value="NTF2-like"/>
    <property type="match status" value="1"/>
</dbReference>
<evidence type="ECO:0000259" key="2">
    <source>
        <dbReference type="Pfam" id="PF14534"/>
    </source>
</evidence>